<dbReference type="PANTHER" id="PTHR43023">
    <property type="entry name" value="PROTEIN TRIGALACTOSYLDIACYLGLYCEROL 3, CHLOROPLASTIC"/>
    <property type="match status" value="1"/>
</dbReference>
<protein>
    <submittedName>
        <fullName evidence="5">Uncharacterized ABC transporter ATP-binding protein HI_1087</fullName>
    </submittedName>
</protein>
<dbReference type="GO" id="GO:0005524">
    <property type="term" value="F:ATP binding"/>
    <property type="evidence" value="ECO:0007669"/>
    <property type="project" value="UniProtKB-KW"/>
</dbReference>
<dbReference type="EMBL" id="UHIC01000001">
    <property type="protein sequence ID" value="SUO96588.1"/>
    <property type="molecule type" value="Genomic_DNA"/>
</dbReference>
<feature type="domain" description="ABC transporter" evidence="4">
    <location>
        <begin position="7"/>
        <end position="243"/>
    </location>
</feature>
<dbReference type="Pfam" id="PF00005">
    <property type="entry name" value="ABC_tran"/>
    <property type="match status" value="1"/>
</dbReference>
<sequence>MSNNDIIHFENVSFKREKRIIFSELSFSLFAGEIIAIMGPSGTGKTTLMRLITGQLMPTTGKVFVFGKDISKLNRNQMMLMRRKMSMLFQSNALFSDMTVGENVAFPLREVLKLPQALIDILVPMKLQSVGLRGAAHLMPTALSGGMARRAALARAMAMDPEIMIYDEPFTGQDPITLGMLTHLVRDFNQSLKMTSLIVSHDITEVSKIVDRILLLADGKLVALDKPSTLYESSDPMVSQFMHAKSDGSVPFHYPAENYAEVLKRGYE</sequence>
<dbReference type="PANTHER" id="PTHR43023:SF6">
    <property type="entry name" value="INTERMEMBRANE PHOSPHOLIPID TRANSPORT SYSTEM ATP-BINDING PROTEIN MLAF"/>
    <property type="match status" value="1"/>
</dbReference>
<evidence type="ECO:0000256" key="2">
    <source>
        <dbReference type="ARBA" id="ARBA00022741"/>
    </source>
</evidence>
<proteinExistence type="predicted"/>
<dbReference type="SMART" id="SM00382">
    <property type="entry name" value="AAA"/>
    <property type="match status" value="1"/>
</dbReference>
<dbReference type="OrthoDB" id="9802264at2"/>
<dbReference type="PROSITE" id="PS50893">
    <property type="entry name" value="ABC_TRANSPORTER_2"/>
    <property type="match status" value="1"/>
</dbReference>
<dbReference type="InterPro" id="IPR027417">
    <property type="entry name" value="P-loop_NTPase"/>
</dbReference>
<reference evidence="5 6" key="1">
    <citation type="submission" date="2018-06" db="EMBL/GenBank/DDBJ databases">
        <authorList>
            <consortium name="Pathogen Informatics"/>
            <person name="Doyle S."/>
        </authorList>
    </citation>
    <scope>NUCLEOTIDE SEQUENCE [LARGE SCALE GENOMIC DNA]</scope>
    <source>
        <strain evidence="5 6">NCTC13337</strain>
    </source>
</reference>
<dbReference type="InterPro" id="IPR003593">
    <property type="entry name" value="AAA+_ATPase"/>
</dbReference>
<dbReference type="InterPro" id="IPR017871">
    <property type="entry name" value="ABC_transporter-like_CS"/>
</dbReference>
<keyword evidence="3 5" id="KW-0067">ATP-binding</keyword>
<name>A0A380MWB7_9GAMM</name>
<evidence type="ECO:0000259" key="4">
    <source>
        <dbReference type="PROSITE" id="PS50893"/>
    </source>
</evidence>
<keyword evidence="1" id="KW-0813">Transport</keyword>
<evidence type="ECO:0000256" key="3">
    <source>
        <dbReference type="ARBA" id="ARBA00022840"/>
    </source>
</evidence>
<evidence type="ECO:0000313" key="6">
    <source>
        <dbReference type="Proteomes" id="UP000254601"/>
    </source>
</evidence>
<evidence type="ECO:0000313" key="5">
    <source>
        <dbReference type="EMBL" id="SUO96588.1"/>
    </source>
</evidence>
<keyword evidence="6" id="KW-1185">Reference proteome</keyword>
<dbReference type="InterPro" id="IPR003439">
    <property type="entry name" value="ABC_transporter-like_ATP-bd"/>
</dbReference>
<organism evidence="5 6">
    <name type="scientific">Suttonella ornithocola</name>
    <dbReference type="NCBI Taxonomy" id="279832"/>
    <lineage>
        <taxon>Bacteria</taxon>
        <taxon>Pseudomonadati</taxon>
        <taxon>Pseudomonadota</taxon>
        <taxon>Gammaproteobacteria</taxon>
        <taxon>Cardiobacteriales</taxon>
        <taxon>Cardiobacteriaceae</taxon>
        <taxon>Suttonella</taxon>
    </lineage>
</organism>
<keyword evidence="2" id="KW-0547">Nucleotide-binding</keyword>
<dbReference type="PROSITE" id="PS00211">
    <property type="entry name" value="ABC_TRANSPORTER_1"/>
    <property type="match status" value="1"/>
</dbReference>
<evidence type="ECO:0000256" key="1">
    <source>
        <dbReference type="ARBA" id="ARBA00022448"/>
    </source>
</evidence>
<dbReference type="GO" id="GO:0016887">
    <property type="term" value="F:ATP hydrolysis activity"/>
    <property type="evidence" value="ECO:0007669"/>
    <property type="project" value="InterPro"/>
</dbReference>
<gene>
    <name evidence="5" type="ORF">NCTC13337_01926</name>
</gene>
<dbReference type="Gene3D" id="3.40.50.300">
    <property type="entry name" value="P-loop containing nucleotide triphosphate hydrolases"/>
    <property type="match status" value="1"/>
</dbReference>
<dbReference type="AlphaFoldDB" id="A0A380MWB7"/>
<dbReference type="Proteomes" id="UP000254601">
    <property type="component" value="Unassembled WGS sequence"/>
</dbReference>
<accession>A0A380MWB7</accession>
<dbReference type="RefSeq" id="WP_072575874.1">
    <property type="nucleotide sequence ID" value="NZ_LWHB01000031.1"/>
</dbReference>
<dbReference type="SUPFAM" id="SSF52540">
    <property type="entry name" value="P-loop containing nucleoside triphosphate hydrolases"/>
    <property type="match status" value="1"/>
</dbReference>